<evidence type="ECO:0000313" key="14">
    <source>
        <dbReference type="EMBL" id="KAK5581689.1"/>
    </source>
</evidence>
<comment type="caution">
    <text evidence="14">The sequence shown here is derived from an EMBL/GenBank/DDBJ whole genome shotgun (WGS) entry which is preliminary data.</text>
</comment>
<evidence type="ECO:0000259" key="13">
    <source>
        <dbReference type="SMART" id="SM00470"/>
    </source>
</evidence>
<gene>
    <name evidence="14" type="ORF">RB653_001726</name>
</gene>
<evidence type="ECO:0000256" key="3">
    <source>
        <dbReference type="ARBA" id="ARBA00022481"/>
    </source>
</evidence>
<evidence type="ECO:0000256" key="2">
    <source>
        <dbReference type="ARBA" id="ARBA00013055"/>
    </source>
</evidence>
<keyword evidence="6 10" id="KW-0049">Antioxidant</keyword>
<dbReference type="PIRSF" id="PIRSF017267">
    <property type="entry name" value="Sulfiredoxin"/>
    <property type="match status" value="1"/>
</dbReference>
<dbReference type="EMBL" id="JAVFKY010000002">
    <property type="protein sequence ID" value="KAK5581689.1"/>
    <property type="molecule type" value="Genomic_DNA"/>
</dbReference>
<evidence type="ECO:0000256" key="8">
    <source>
        <dbReference type="ARBA" id="ARBA00023157"/>
    </source>
</evidence>
<evidence type="ECO:0000256" key="1">
    <source>
        <dbReference type="ARBA" id="ARBA00009609"/>
    </source>
</evidence>
<dbReference type="InterPro" id="IPR036086">
    <property type="entry name" value="ParB/Sulfiredoxin_sf"/>
</dbReference>
<feature type="binding site" evidence="11">
    <location>
        <begin position="67"/>
        <end position="70"/>
    </location>
    <ligand>
        <name>ATP</name>
        <dbReference type="ChEBI" id="CHEBI:30616"/>
    </ligand>
</feature>
<dbReference type="Pfam" id="PF02195">
    <property type="entry name" value="ParB_N"/>
    <property type="match status" value="1"/>
</dbReference>
<dbReference type="EC" id="1.8.98.2" evidence="2 10"/>
<dbReference type="Gene3D" id="3.90.1530.10">
    <property type="entry name" value="Conserved hypothetical protein from pyrococcus furiosus pfu- 392566-001, ParB domain"/>
    <property type="match status" value="1"/>
</dbReference>
<name>A0AAN7YRK9_9MYCE</name>
<dbReference type="AlphaFoldDB" id="A0AAN7YRK9"/>
<feature type="domain" description="ParB-like N-terminal" evidence="13">
    <location>
        <begin position="11"/>
        <end position="103"/>
    </location>
</feature>
<keyword evidence="4 10" id="KW-0547">Nucleotide-binding</keyword>
<dbReference type="CDD" id="cd16395">
    <property type="entry name" value="Srx"/>
    <property type="match status" value="1"/>
</dbReference>
<accession>A0AAN7YRK9</accession>
<feature type="disulfide bond" description="Interchain" evidence="12">
    <location>
        <position position="68"/>
    </location>
</feature>
<dbReference type="SUPFAM" id="SSF110849">
    <property type="entry name" value="ParB/Sulfiredoxin"/>
    <property type="match status" value="1"/>
</dbReference>
<comment type="similarity">
    <text evidence="1 10">Belongs to the sulfiredoxin family.</text>
</comment>
<dbReference type="InterPro" id="IPR016692">
    <property type="entry name" value="Sulfiredoxin"/>
</dbReference>
<evidence type="ECO:0000256" key="11">
    <source>
        <dbReference type="PIRSR" id="PIRSR017267-1"/>
    </source>
</evidence>
<evidence type="ECO:0000256" key="12">
    <source>
        <dbReference type="PIRSR" id="PIRSR017267-2"/>
    </source>
</evidence>
<evidence type="ECO:0000256" key="4">
    <source>
        <dbReference type="ARBA" id="ARBA00022741"/>
    </source>
</evidence>
<protein>
    <recommendedName>
        <fullName evidence="2 10">Sulfiredoxin</fullName>
        <ecNumber evidence="2 10">1.8.98.2</ecNumber>
    </recommendedName>
</protein>
<proteinExistence type="inferred from homology"/>
<keyword evidence="8 12" id="KW-1015">Disulfide bond</keyword>
<comment type="catalytic activity">
    <reaction evidence="9 10">
        <text>S-hydroxy-S-oxy-L-cysteinyl-[peroxiredoxin] + [protein]-dithiol + ATP = S-hydroxy-L-cysteinyl-[peroxiredoxin] + [protein]-disulfide + ADP + phosphate</text>
        <dbReference type="Rhea" id="RHEA:17545"/>
        <dbReference type="Rhea" id="RHEA-COMP:10593"/>
        <dbReference type="Rhea" id="RHEA-COMP:10594"/>
        <dbReference type="Rhea" id="RHEA-COMP:13681"/>
        <dbReference type="Rhea" id="RHEA-COMP:17976"/>
        <dbReference type="ChEBI" id="CHEBI:29950"/>
        <dbReference type="ChEBI" id="CHEBI:30616"/>
        <dbReference type="ChEBI" id="CHEBI:43474"/>
        <dbReference type="ChEBI" id="CHEBI:50058"/>
        <dbReference type="ChEBI" id="CHEBI:61973"/>
        <dbReference type="ChEBI" id="CHEBI:61974"/>
        <dbReference type="ChEBI" id="CHEBI:456216"/>
        <dbReference type="EC" id="1.8.98.2"/>
    </reaction>
</comment>
<dbReference type="GO" id="GO:0032542">
    <property type="term" value="F:sulfiredoxin activity"/>
    <property type="evidence" value="ECO:0007669"/>
    <property type="project" value="UniProtKB-EC"/>
</dbReference>
<evidence type="ECO:0000256" key="7">
    <source>
        <dbReference type="ARBA" id="ARBA00023002"/>
    </source>
</evidence>
<dbReference type="FunFam" id="3.90.1530.10:FF:000001">
    <property type="entry name" value="Sulfiredoxin"/>
    <property type="match status" value="1"/>
</dbReference>
<dbReference type="Proteomes" id="UP001344447">
    <property type="component" value="Unassembled WGS sequence"/>
</dbReference>
<reference evidence="14 15" key="1">
    <citation type="submission" date="2023-11" db="EMBL/GenBank/DDBJ databases">
        <title>Dfirmibasis_genome.</title>
        <authorList>
            <person name="Edelbroek B."/>
            <person name="Kjellin J."/>
            <person name="Jerlstrom-Hultqvist J."/>
            <person name="Soderbom F."/>
        </authorList>
    </citation>
    <scope>NUCLEOTIDE SEQUENCE [LARGE SCALE GENOMIC DNA]</scope>
    <source>
        <strain evidence="14 15">TNS-C-14</strain>
    </source>
</reference>
<keyword evidence="15" id="KW-1185">Reference proteome</keyword>
<evidence type="ECO:0000256" key="10">
    <source>
        <dbReference type="PIRNR" id="PIRNR017267"/>
    </source>
</evidence>
<keyword evidence="3" id="KW-0488">Methylation</keyword>
<dbReference type="PANTHER" id="PTHR21348">
    <property type="match status" value="1"/>
</dbReference>
<evidence type="ECO:0000256" key="9">
    <source>
        <dbReference type="ARBA" id="ARBA00047514"/>
    </source>
</evidence>
<dbReference type="GO" id="GO:0005524">
    <property type="term" value="F:ATP binding"/>
    <property type="evidence" value="ECO:0007669"/>
    <property type="project" value="UniProtKB-KW"/>
</dbReference>
<dbReference type="SMART" id="SM00470">
    <property type="entry name" value="ParB"/>
    <property type="match status" value="1"/>
</dbReference>
<evidence type="ECO:0000256" key="6">
    <source>
        <dbReference type="ARBA" id="ARBA00022862"/>
    </source>
</evidence>
<dbReference type="GO" id="GO:0005737">
    <property type="term" value="C:cytoplasm"/>
    <property type="evidence" value="ECO:0007669"/>
    <property type="project" value="TreeGrafter"/>
</dbReference>
<keyword evidence="5 10" id="KW-0067">ATP-binding</keyword>
<dbReference type="GO" id="GO:0034599">
    <property type="term" value="P:cellular response to oxidative stress"/>
    <property type="evidence" value="ECO:0007669"/>
    <property type="project" value="TreeGrafter"/>
</dbReference>
<dbReference type="PANTHER" id="PTHR21348:SF2">
    <property type="entry name" value="SULFIREDOXIN-1"/>
    <property type="match status" value="1"/>
</dbReference>
<sequence>MSVYTQLTSVTEMPMSVIHRPLPSELDEEKVLSLMETIKSGVEIPPIDVNWVKGRDENNNYYFSFGGCHRYEATKRLNMKTIRARIIKSTPNDIKVYLGSSCPDFK</sequence>
<organism evidence="14 15">
    <name type="scientific">Dictyostelium firmibasis</name>
    <dbReference type="NCBI Taxonomy" id="79012"/>
    <lineage>
        <taxon>Eukaryota</taxon>
        <taxon>Amoebozoa</taxon>
        <taxon>Evosea</taxon>
        <taxon>Eumycetozoa</taxon>
        <taxon>Dictyostelia</taxon>
        <taxon>Dictyosteliales</taxon>
        <taxon>Dictyosteliaceae</taxon>
        <taxon>Dictyostelium</taxon>
    </lineage>
</organism>
<keyword evidence="7 10" id="KW-0560">Oxidoreductase</keyword>
<evidence type="ECO:0000313" key="15">
    <source>
        <dbReference type="Proteomes" id="UP001344447"/>
    </source>
</evidence>
<evidence type="ECO:0000256" key="5">
    <source>
        <dbReference type="ARBA" id="ARBA00022840"/>
    </source>
</evidence>
<dbReference type="InterPro" id="IPR003115">
    <property type="entry name" value="ParB_N"/>
</dbReference>